<dbReference type="InParanoid" id="K0KIW1"/>
<gene>
    <name evidence="4" type="ORF">BN7_908</name>
</gene>
<dbReference type="GO" id="GO:0042254">
    <property type="term" value="P:ribosome biogenesis"/>
    <property type="evidence" value="ECO:0007669"/>
    <property type="project" value="InterPro"/>
</dbReference>
<evidence type="ECO:0000256" key="2">
    <source>
        <dbReference type="SAM" id="MobiDB-lite"/>
    </source>
</evidence>
<dbReference type="GO" id="GO:0032040">
    <property type="term" value="C:small-subunit processome"/>
    <property type="evidence" value="ECO:0007669"/>
    <property type="project" value="TreeGrafter"/>
</dbReference>
<dbReference type="PANTHER" id="PTHR12455">
    <property type="entry name" value="NUCLEOLAR COMPLEX PROTEIN 4"/>
    <property type="match status" value="1"/>
</dbReference>
<comment type="similarity">
    <text evidence="1">Belongs to the CBF/MAK21 family.</text>
</comment>
<feature type="domain" description="CCAAT-binding factor" evidence="3">
    <location>
        <begin position="334"/>
        <end position="482"/>
    </location>
</feature>
<evidence type="ECO:0000313" key="4">
    <source>
        <dbReference type="EMBL" id="CCH41369.1"/>
    </source>
</evidence>
<reference evidence="4 5" key="1">
    <citation type="journal article" date="2012" name="Eukaryot. Cell">
        <title>Draft genome sequence of Wickerhamomyces ciferrii NRRL Y-1031 F-60-10.</title>
        <authorList>
            <person name="Schneider J."/>
            <person name="Andrea H."/>
            <person name="Blom J."/>
            <person name="Jaenicke S."/>
            <person name="Ruckert C."/>
            <person name="Schorsch C."/>
            <person name="Szczepanowski R."/>
            <person name="Farwick M."/>
            <person name="Goesmann A."/>
            <person name="Puhler A."/>
            <person name="Schaffer S."/>
            <person name="Tauch A."/>
            <person name="Kohler T."/>
            <person name="Brinkrolf K."/>
        </authorList>
    </citation>
    <scope>NUCLEOTIDE SEQUENCE [LARGE SCALE GENOMIC DNA]</scope>
    <source>
        <strain evidence="5">ATCC 14091 / BCRC 22168 / CBS 111 / JCM 3599 / NBRC 0793 / NRRL Y-1031 F-60-10</strain>
    </source>
</reference>
<dbReference type="EMBL" id="CAIF01000017">
    <property type="protein sequence ID" value="CCH41369.1"/>
    <property type="molecule type" value="Genomic_DNA"/>
</dbReference>
<dbReference type="PANTHER" id="PTHR12455:SF0">
    <property type="entry name" value="NUCLEOLAR COMPLEX PROTEIN 4 HOMOLOG"/>
    <property type="match status" value="1"/>
</dbReference>
<dbReference type="eggNOG" id="KOG2154">
    <property type="taxonomic scope" value="Eukaryota"/>
</dbReference>
<dbReference type="InterPro" id="IPR027193">
    <property type="entry name" value="Noc4"/>
</dbReference>
<evidence type="ECO:0000256" key="1">
    <source>
        <dbReference type="ARBA" id="ARBA00007797"/>
    </source>
</evidence>
<dbReference type="STRING" id="1206466.K0KIW1"/>
<accession>K0KIW1</accession>
<proteinExistence type="inferred from homology"/>
<evidence type="ECO:0000313" key="5">
    <source>
        <dbReference type="Proteomes" id="UP000009328"/>
    </source>
</evidence>
<dbReference type="HOGENOM" id="CLU_015945_1_0_1"/>
<protein>
    <submittedName>
        <fullName evidence="4">Nucleolar complex protein 4</fullName>
    </submittedName>
</protein>
<dbReference type="InterPro" id="IPR005612">
    <property type="entry name" value="CCAAT-binding_factor"/>
</dbReference>
<name>K0KIW1_WICCF</name>
<organism evidence="4 5">
    <name type="scientific">Wickerhamomyces ciferrii (strain ATCC 14091 / BCRC 22168 / CBS 111 / JCM 3599 / NBRC 0793 / NRRL Y-1031 F-60-10)</name>
    <name type="common">Yeast</name>
    <name type="synonym">Pichia ciferrii</name>
    <dbReference type="NCBI Taxonomy" id="1206466"/>
    <lineage>
        <taxon>Eukaryota</taxon>
        <taxon>Fungi</taxon>
        <taxon>Dikarya</taxon>
        <taxon>Ascomycota</taxon>
        <taxon>Saccharomycotina</taxon>
        <taxon>Saccharomycetes</taxon>
        <taxon>Phaffomycetales</taxon>
        <taxon>Wickerhamomycetaceae</taxon>
        <taxon>Wickerhamomyces</taxon>
    </lineage>
</organism>
<keyword evidence="5" id="KW-1185">Reference proteome</keyword>
<dbReference type="FunCoup" id="K0KIW1">
    <property type="interactions" value="661"/>
</dbReference>
<feature type="region of interest" description="Disordered" evidence="2">
    <location>
        <begin position="1"/>
        <end position="27"/>
    </location>
</feature>
<evidence type="ECO:0000259" key="3">
    <source>
        <dbReference type="Pfam" id="PF03914"/>
    </source>
</evidence>
<dbReference type="Proteomes" id="UP000009328">
    <property type="component" value="Unassembled WGS sequence"/>
</dbReference>
<comment type="caution">
    <text evidence="4">The sequence shown here is derived from an EMBL/GenBank/DDBJ whole genome shotgun (WGS) entry which is preliminary data.</text>
</comment>
<dbReference type="Pfam" id="PF03914">
    <property type="entry name" value="CBF"/>
    <property type="match status" value="1"/>
</dbReference>
<dbReference type="AlphaFoldDB" id="K0KIW1"/>
<dbReference type="GO" id="GO:0030692">
    <property type="term" value="C:Noc4p-Nop14p complex"/>
    <property type="evidence" value="ECO:0007669"/>
    <property type="project" value="TreeGrafter"/>
</dbReference>
<sequence>MGKRSSITGESPAGNKKKVSKNAGSGPKLSKEYITKTCQTILENINELNFPKLNELINLYDPLLENLNTEEKLNQNEPIARLLNIQLLKIFEKLFELELFNPSKVDISDFKKLKHVYEMFKFNLLFLLENISFDCSLIVDNLDIYLKLIKLESIHFATSSKSSNNDKNPFFPTKTYKNLIISILKSQNGEILGDGTTSNIIVHEFIDQYYKKYQDLQFYFVNELPIEEFSNESANNESIFSKFLTIMKEKNLLLESLEEPKTFVSNLPSIVNNQVHYKSSFENKWLHFLNSELNNNQYKTVLLILHKRIIPFFARPTKLMDFLTDSYEMGGIVAILSLNGLFELIKKYNLDYPNFYTKLYSLFDQNLFHVKYRSRFLRLTDIFLSSTHLPSQLVASFIKKMARLSITSSPSAVVSIIPFIYNLLKKHPTCMILLQNTSVSDDYTDPYNDKELDPLQTKAIESSLWELETLQSHYHPNVATLAKIFSQPFRKQSYNMEDFLDWSYASLLQSENTRRLKTEVALEYENFDTLLGGYVQGWTW</sequence>